<evidence type="ECO:0000256" key="6">
    <source>
        <dbReference type="ARBA" id="ARBA00023136"/>
    </source>
</evidence>
<feature type="transmembrane region" description="Helical" evidence="8">
    <location>
        <begin position="770"/>
        <end position="789"/>
    </location>
</feature>
<evidence type="ECO:0000256" key="3">
    <source>
        <dbReference type="ARBA" id="ARBA00022475"/>
    </source>
</evidence>
<feature type="compositionally biased region" description="Polar residues" evidence="7">
    <location>
        <begin position="373"/>
        <end position="382"/>
    </location>
</feature>
<feature type="region of interest" description="Disordered" evidence="7">
    <location>
        <begin position="362"/>
        <end position="391"/>
    </location>
</feature>
<comment type="subcellular location">
    <subcellularLocation>
        <location evidence="1">Cell membrane</location>
        <topology evidence="1">Multi-pass membrane protein</topology>
    </subcellularLocation>
</comment>
<reference evidence="11" key="2">
    <citation type="submission" date="2004-02" db="EMBL/GenBank/DDBJ databases">
        <authorList>
            <consortium name="Genoscope"/>
            <consortium name="Whitehead Institute Centre for Genome Research"/>
        </authorList>
    </citation>
    <scope>NUCLEOTIDE SEQUENCE</scope>
</reference>
<dbReference type="EMBL" id="CAAE01014542">
    <property type="protein sequence ID" value="CAF97621.1"/>
    <property type="molecule type" value="Genomic_DNA"/>
</dbReference>
<organism evidence="11">
    <name type="scientific">Tetraodon nigroviridis</name>
    <name type="common">Spotted green pufferfish</name>
    <name type="synonym">Chelonodon nigroviridis</name>
    <dbReference type="NCBI Taxonomy" id="99883"/>
    <lineage>
        <taxon>Eukaryota</taxon>
        <taxon>Metazoa</taxon>
        <taxon>Chordata</taxon>
        <taxon>Craniata</taxon>
        <taxon>Vertebrata</taxon>
        <taxon>Euteleostomi</taxon>
        <taxon>Actinopterygii</taxon>
        <taxon>Neopterygii</taxon>
        <taxon>Teleostei</taxon>
        <taxon>Neoteleostei</taxon>
        <taxon>Acanthomorphata</taxon>
        <taxon>Eupercaria</taxon>
        <taxon>Tetraodontiformes</taxon>
        <taxon>Tetradontoidea</taxon>
        <taxon>Tetraodontidae</taxon>
        <taxon>Tetraodon</taxon>
    </lineage>
</organism>
<reference evidence="11" key="1">
    <citation type="journal article" date="2004" name="Nature">
        <title>Genome duplication in the teleost fish Tetraodon nigroviridis reveals the early vertebrate proto-karyotype.</title>
        <authorList>
            <person name="Jaillon O."/>
            <person name="Aury J.-M."/>
            <person name="Brunet F."/>
            <person name="Petit J.-L."/>
            <person name="Stange-Thomann N."/>
            <person name="Mauceli E."/>
            <person name="Bouneau L."/>
            <person name="Fischer C."/>
            <person name="Ozouf-Costaz C."/>
            <person name="Bernot A."/>
            <person name="Nicaud S."/>
            <person name="Jaffe D."/>
            <person name="Fisher S."/>
            <person name="Lutfalla G."/>
            <person name="Dossat C."/>
            <person name="Segurens B."/>
            <person name="Dasilva C."/>
            <person name="Salanoubat M."/>
            <person name="Levy M."/>
            <person name="Boudet N."/>
            <person name="Castellano S."/>
            <person name="Anthouard V."/>
            <person name="Jubin C."/>
            <person name="Castelli V."/>
            <person name="Katinka M."/>
            <person name="Vacherie B."/>
            <person name="Biemont C."/>
            <person name="Skalli Z."/>
            <person name="Cattolico L."/>
            <person name="Poulain J."/>
            <person name="De Berardinis V."/>
            <person name="Cruaud C."/>
            <person name="Duprat S."/>
            <person name="Brottier P."/>
            <person name="Coutanceau J.-P."/>
            <person name="Gouzy J."/>
            <person name="Parra G."/>
            <person name="Lardier G."/>
            <person name="Chapple C."/>
            <person name="McKernan K.J."/>
            <person name="McEwan P."/>
            <person name="Bosak S."/>
            <person name="Kellis M."/>
            <person name="Volff J.-N."/>
            <person name="Guigo R."/>
            <person name="Zody M.C."/>
            <person name="Mesirov J."/>
            <person name="Lindblad-Toh K."/>
            <person name="Birren B."/>
            <person name="Nusbaum C."/>
            <person name="Kahn D."/>
            <person name="Robinson-Rechavi M."/>
            <person name="Laudet V."/>
            <person name="Schachter V."/>
            <person name="Quetier F."/>
            <person name="Saurin W."/>
            <person name="Scarpelli C."/>
            <person name="Wincker P."/>
            <person name="Lander E.S."/>
            <person name="Weissenbach J."/>
            <person name="Roest Crollius H."/>
        </authorList>
    </citation>
    <scope>NUCLEOTIDE SEQUENCE [LARGE SCALE GENOMIC DNA]</scope>
</reference>
<evidence type="ECO:0000256" key="8">
    <source>
        <dbReference type="SAM" id="Phobius"/>
    </source>
</evidence>
<name>Q4SP11_TETNG</name>
<feature type="transmembrane region" description="Helical" evidence="8">
    <location>
        <begin position="626"/>
        <end position="642"/>
    </location>
</feature>
<feature type="transmembrane region" description="Helical" evidence="8">
    <location>
        <begin position="597"/>
        <end position="619"/>
    </location>
</feature>
<feature type="non-terminal residue" evidence="11">
    <location>
        <position position="1"/>
    </location>
</feature>
<evidence type="ECO:0000256" key="1">
    <source>
        <dbReference type="ARBA" id="ARBA00004651"/>
    </source>
</evidence>
<dbReference type="AlphaFoldDB" id="Q4SP11"/>
<feature type="transmembrane region" description="Helical" evidence="8">
    <location>
        <begin position="708"/>
        <end position="727"/>
    </location>
</feature>
<accession>Q4SP11</accession>
<protein>
    <submittedName>
        <fullName evidence="11">(spotted green pufferfish) hypothetical protein</fullName>
    </submittedName>
</protein>
<dbReference type="Pfam" id="PF12036">
    <property type="entry name" value="DUF3522"/>
    <property type="match status" value="1"/>
</dbReference>
<comment type="similarity">
    <text evidence="2">Belongs to the TMEM8 family.</text>
</comment>
<evidence type="ECO:0000256" key="5">
    <source>
        <dbReference type="ARBA" id="ARBA00022989"/>
    </source>
</evidence>
<gene>
    <name evidence="11" type="ORF">GSTENG00015043001</name>
</gene>
<dbReference type="OrthoDB" id="69646at2759"/>
<sequence>VTFVSELSSKPAQKLSKYGWYGNVRLQRFYMPEDTAVARWLFSITKGQNFYCGQRNVTIHIRQGAPPVINPVGSAFPNDTLQSPSLSLSLPVVSLSSITFNLSNPAAGAWFVAAHLPVDDGRIEQKGFLSCSYFFQPQLTIRRAVDTPILQHGQILQQTAAPDKPARLKLYVPEFASSLSVSVADCSSGDEADGGNCPLVLRVGSVSLQRGPVTVNCSGSTCTAALPNPPWDDWLRVDVEGGRDNRSVSFTVVSNYTGGHTNPNRGHTRYTPQFLTASVCLSGLQASERGPGCGRRPQQVPWQHPPRQLELRDQRLAGYRRRSLPQSVDIAVNAAAGAGVCVERPRAARGAGCSVAPVHSGQRAQRQRHTHTPHASQLPTAHTSHRWDAEPTADSEHCEHHESRDQMVVDLCCYLAARTRMCVCVQTNITLENSSSVVACLSPGAPVLQLDQSRPCRTGNSCVLEDMSRDSGLLNSCNLCLFVCVCVCLPAGFFAGFGLQVNASIPKAVVRLPFPPSTTWYLTLQLLCNSSGCGSTSLVSVVPEVFISACVEDCGTYGECRLLRSYSYLYAACVCKAGWSGWGCTDDSTAQSFARQLAAALLLTLSNLSFLPAIVVAVVRCYITEASVYIFTMFFSTFYHACDQPGVTVMCIMDYDALQYCDFLGSVCSIWVTILCMARVTDAVKYALFILGTLLIAMSMQLDRKGLWNLLGPILCAILIMVAAWVYRGVRRRHCYPPSWKRWVFYLIPGAACALTGVCLYIFAGTEDNYYYTHSLWHILVASCVVFLLPPKEKNRETVGWSRVWSWRPQVCGYTLCESGKDELCTVA</sequence>
<dbReference type="GO" id="GO:0005886">
    <property type="term" value="C:plasma membrane"/>
    <property type="evidence" value="ECO:0007669"/>
    <property type="project" value="UniProtKB-SubCell"/>
</dbReference>
<evidence type="ECO:0000313" key="11">
    <source>
        <dbReference type="EMBL" id="CAF97621.1"/>
    </source>
</evidence>
<comment type="caution">
    <text evidence="11">The sequence shown here is derived from an EMBL/GenBank/DDBJ whole genome shotgun (WGS) entry which is preliminary data.</text>
</comment>
<dbReference type="PANTHER" id="PTHR14319">
    <property type="entry name" value="FIVE-SPAN TRANSMEMBRANE PROTEIN M83"/>
    <property type="match status" value="1"/>
</dbReference>
<keyword evidence="6 8" id="KW-0472">Membrane</keyword>
<dbReference type="InterPro" id="IPR021910">
    <property type="entry name" value="NGX6/PGAP6/MYMK"/>
</dbReference>
<dbReference type="InterPro" id="IPR000742">
    <property type="entry name" value="EGF"/>
</dbReference>
<keyword evidence="5 8" id="KW-1133">Transmembrane helix</keyword>
<feature type="domain" description="EGF-like" evidence="9 10">
    <location>
        <begin position="573"/>
        <end position="584"/>
    </location>
</feature>
<feature type="transmembrane region" description="Helical" evidence="8">
    <location>
        <begin position="743"/>
        <end position="764"/>
    </location>
</feature>
<evidence type="ECO:0000259" key="9">
    <source>
        <dbReference type="PROSITE" id="PS00022"/>
    </source>
</evidence>
<evidence type="ECO:0000259" key="10">
    <source>
        <dbReference type="PROSITE" id="PS01186"/>
    </source>
</evidence>
<feature type="transmembrane region" description="Helical" evidence="8">
    <location>
        <begin position="657"/>
        <end position="676"/>
    </location>
</feature>
<feature type="non-terminal residue" evidence="11">
    <location>
        <position position="828"/>
    </location>
</feature>
<evidence type="ECO:0000256" key="7">
    <source>
        <dbReference type="SAM" id="MobiDB-lite"/>
    </source>
</evidence>
<evidence type="ECO:0000256" key="4">
    <source>
        <dbReference type="ARBA" id="ARBA00022692"/>
    </source>
</evidence>
<dbReference type="PROSITE" id="PS00022">
    <property type="entry name" value="EGF_1"/>
    <property type="match status" value="1"/>
</dbReference>
<proteinExistence type="inferred from homology"/>
<feature type="region of interest" description="Disordered" evidence="7">
    <location>
        <begin position="288"/>
        <end position="308"/>
    </location>
</feature>
<keyword evidence="4 8" id="KW-0812">Transmembrane</keyword>
<dbReference type="PROSITE" id="PS01186">
    <property type="entry name" value="EGF_2"/>
    <property type="match status" value="1"/>
</dbReference>
<keyword evidence="3" id="KW-1003">Cell membrane</keyword>
<dbReference type="KEGG" id="tng:GSTEN00015043G001"/>
<evidence type="ECO:0000256" key="2">
    <source>
        <dbReference type="ARBA" id="ARBA00005542"/>
    </source>
</evidence>
<dbReference type="PANTHER" id="PTHR14319:SF7">
    <property type="entry name" value="POST-GPI ATTACHMENT TO PROTEINS FACTOR 6"/>
    <property type="match status" value="1"/>
</dbReference>